<keyword evidence="2" id="KW-1185">Reference proteome</keyword>
<dbReference type="eggNOG" id="KOG0017">
    <property type="taxonomic scope" value="Eukaryota"/>
</dbReference>
<evidence type="ECO:0000313" key="2">
    <source>
        <dbReference type="Proteomes" id="UP000026915"/>
    </source>
</evidence>
<name>A0A061FS02_THECC</name>
<sequence>MAPKIAAVSLNPEIIIPETTYLDNGLVYISDAAQHSGKLTYKNYWTWQAQFKALLNGFDLLGYVDGSKQCPPATVMKNNQAASNPDYVLWYRQDQLVLHAILTCISQEDLLYKLVAKRTGVETAEAAWNMISRILEH</sequence>
<dbReference type="Proteomes" id="UP000026915">
    <property type="component" value="Chromosome 10"/>
</dbReference>
<proteinExistence type="predicted"/>
<accession>A0A061FS02</accession>
<dbReference type="PANTHER" id="PTHR47481:SF22">
    <property type="entry name" value="RETROTRANSPOSON GAG DOMAIN-CONTAINING PROTEIN"/>
    <property type="match status" value="1"/>
</dbReference>
<dbReference type="HOGENOM" id="CLU_1868840_0_0_1"/>
<evidence type="ECO:0000313" key="1">
    <source>
        <dbReference type="EMBL" id="EOY19866.1"/>
    </source>
</evidence>
<dbReference type="Gramene" id="EOY19866">
    <property type="protein sequence ID" value="EOY19866"/>
    <property type="gene ID" value="TCM_045250"/>
</dbReference>
<dbReference type="PANTHER" id="PTHR47481">
    <property type="match status" value="1"/>
</dbReference>
<gene>
    <name evidence="1" type="ORF">TCM_045250</name>
</gene>
<reference evidence="1 2" key="1">
    <citation type="journal article" date="2013" name="Genome Biol.">
        <title>The genome sequence of the most widely cultivated cacao type and its use to identify candidate genes regulating pod color.</title>
        <authorList>
            <person name="Motamayor J.C."/>
            <person name="Mockaitis K."/>
            <person name="Schmutz J."/>
            <person name="Haiminen N."/>
            <person name="Iii D.L."/>
            <person name="Cornejo O."/>
            <person name="Findley S.D."/>
            <person name="Zheng P."/>
            <person name="Utro F."/>
            <person name="Royaert S."/>
            <person name="Saski C."/>
            <person name="Jenkins J."/>
            <person name="Podicheti R."/>
            <person name="Zhao M."/>
            <person name="Scheffler B.E."/>
            <person name="Stack J.C."/>
            <person name="Feltus F.A."/>
            <person name="Mustiga G.M."/>
            <person name="Amores F."/>
            <person name="Phillips W."/>
            <person name="Marelli J.P."/>
            <person name="May G.D."/>
            <person name="Shapiro H."/>
            <person name="Ma J."/>
            <person name="Bustamante C.D."/>
            <person name="Schnell R.J."/>
            <person name="Main D."/>
            <person name="Gilbert D."/>
            <person name="Parida L."/>
            <person name="Kuhn D.N."/>
        </authorList>
    </citation>
    <scope>NUCLEOTIDE SEQUENCE [LARGE SCALE GENOMIC DNA]</scope>
    <source>
        <strain evidence="2">cv. Matina 1-6</strain>
    </source>
</reference>
<protein>
    <recommendedName>
        <fullName evidence="3">Retrotransposon Copia-like N-terminal domain-containing protein</fullName>
    </recommendedName>
</protein>
<dbReference type="InParanoid" id="A0A061FS02"/>
<evidence type="ECO:0008006" key="3">
    <source>
        <dbReference type="Google" id="ProtNLM"/>
    </source>
</evidence>
<dbReference type="EMBL" id="CM001888">
    <property type="protein sequence ID" value="EOY19866.1"/>
    <property type="molecule type" value="Genomic_DNA"/>
</dbReference>
<dbReference type="AlphaFoldDB" id="A0A061FS02"/>
<dbReference type="OMA" id="WNMISRI"/>
<organism evidence="1 2">
    <name type="scientific">Theobroma cacao</name>
    <name type="common">Cacao</name>
    <name type="synonym">Cocoa</name>
    <dbReference type="NCBI Taxonomy" id="3641"/>
    <lineage>
        <taxon>Eukaryota</taxon>
        <taxon>Viridiplantae</taxon>
        <taxon>Streptophyta</taxon>
        <taxon>Embryophyta</taxon>
        <taxon>Tracheophyta</taxon>
        <taxon>Spermatophyta</taxon>
        <taxon>Magnoliopsida</taxon>
        <taxon>eudicotyledons</taxon>
        <taxon>Gunneridae</taxon>
        <taxon>Pentapetalae</taxon>
        <taxon>rosids</taxon>
        <taxon>malvids</taxon>
        <taxon>Malvales</taxon>
        <taxon>Malvaceae</taxon>
        <taxon>Byttnerioideae</taxon>
        <taxon>Theobroma</taxon>
    </lineage>
</organism>